<proteinExistence type="predicted"/>
<evidence type="ECO:0000313" key="4">
    <source>
        <dbReference type="Proteomes" id="UP001341840"/>
    </source>
</evidence>
<evidence type="ECO:0000256" key="1">
    <source>
        <dbReference type="SAM" id="Coils"/>
    </source>
</evidence>
<evidence type="ECO:0000313" key="3">
    <source>
        <dbReference type="EMBL" id="MED6111080.1"/>
    </source>
</evidence>
<feature type="region of interest" description="Disordered" evidence="2">
    <location>
        <begin position="326"/>
        <end position="353"/>
    </location>
</feature>
<accession>A0ABU6QHF4</accession>
<protein>
    <recommendedName>
        <fullName evidence="5">Aminotransferase-like plant mobile domain-containing protein</fullName>
    </recommendedName>
</protein>
<comment type="caution">
    <text evidence="3">The sequence shown here is derived from an EMBL/GenBank/DDBJ whole genome shotgun (WGS) entry which is preliminary data.</text>
</comment>
<feature type="compositionally biased region" description="Low complexity" evidence="2">
    <location>
        <begin position="294"/>
        <end position="309"/>
    </location>
</feature>
<gene>
    <name evidence="3" type="ORF">PIB30_049161</name>
</gene>
<dbReference type="EMBL" id="JASCZI010000328">
    <property type="protein sequence ID" value="MED6111080.1"/>
    <property type="molecule type" value="Genomic_DNA"/>
</dbReference>
<name>A0ABU6QHF4_9FABA</name>
<feature type="region of interest" description="Disordered" evidence="2">
    <location>
        <begin position="294"/>
        <end position="314"/>
    </location>
</feature>
<dbReference type="Proteomes" id="UP001341840">
    <property type="component" value="Unassembled WGS sequence"/>
</dbReference>
<sequence length="472" mass="52620">MVNKKPCQDICCPRVLSEAERVLYGWVDEEVFTQPFMVAADMLPVLCREMRLTADRAAEGDYVIEADGPSDRLPFRAAKDRTHFLWVYTELFTRLAASQLHLNGWGFLRTFERVRLHFGFRPSWCVFLYTYQLHAPSPGKGFMSFRAQQGRKLFDTFEESIQEFKRHYFKVLPFPGRRPFWLDDEGAPFPWVYWNLEVGDYRITALDLLETLAFQFLQSLPIGLGKKSKFRCCWILDHSDAEIGMFLDSLLEDMEKQSCFDRLRTTMAEVEGAGPRSILPTATIPAASAGASASSPAHAAASGPSTGATKAKKKVPVTYTKKPISLEGEEGVKEGPATDLRQKRQKRKVCESVPEDTGLDADAAWEHEVDPLDRAFPMGFNFRSALDAGLTAGPVREALGHVIPEQILGIAQGYACKLIACLQVGIENAFAAKLKMEKELAAANDQVAVLIAERDSALTSPPLQAKVDSLTE</sequence>
<keyword evidence="4" id="KW-1185">Reference proteome</keyword>
<reference evidence="3 4" key="1">
    <citation type="journal article" date="2023" name="Plants (Basel)">
        <title>Bridging the Gap: Combining Genomics and Transcriptomics Approaches to Understand Stylosanthes scabra, an Orphan Legume from the Brazilian Caatinga.</title>
        <authorList>
            <person name="Ferreira-Neto J.R.C."/>
            <person name="da Silva M.D."/>
            <person name="Binneck E."/>
            <person name="de Melo N.F."/>
            <person name="da Silva R.H."/>
            <person name="de Melo A.L.T.M."/>
            <person name="Pandolfi V."/>
            <person name="Bustamante F.O."/>
            <person name="Brasileiro-Vidal A.C."/>
            <person name="Benko-Iseppon A.M."/>
        </authorList>
    </citation>
    <scope>NUCLEOTIDE SEQUENCE [LARGE SCALE GENOMIC DNA]</scope>
    <source>
        <tissue evidence="3">Leaves</tissue>
    </source>
</reference>
<keyword evidence="1" id="KW-0175">Coiled coil</keyword>
<feature type="coiled-coil region" evidence="1">
    <location>
        <begin position="426"/>
        <end position="453"/>
    </location>
</feature>
<evidence type="ECO:0000256" key="2">
    <source>
        <dbReference type="SAM" id="MobiDB-lite"/>
    </source>
</evidence>
<organism evidence="3 4">
    <name type="scientific">Stylosanthes scabra</name>
    <dbReference type="NCBI Taxonomy" id="79078"/>
    <lineage>
        <taxon>Eukaryota</taxon>
        <taxon>Viridiplantae</taxon>
        <taxon>Streptophyta</taxon>
        <taxon>Embryophyta</taxon>
        <taxon>Tracheophyta</taxon>
        <taxon>Spermatophyta</taxon>
        <taxon>Magnoliopsida</taxon>
        <taxon>eudicotyledons</taxon>
        <taxon>Gunneridae</taxon>
        <taxon>Pentapetalae</taxon>
        <taxon>rosids</taxon>
        <taxon>fabids</taxon>
        <taxon>Fabales</taxon>
        <taxon>Fabaceae</taxon>
        <taxon>Papilionoideae</taxon>
        <taxon>50 kb inversion clade</taxon>
        <taxon>dalbergioids sensu lato</taxon>
        <taxon>Dalbergieae</taxon>
        <taxon>Pterocarpus clade</taxon>
        <taxon>Stylosanthes</taxon>
    </lineage>
</organism>
<evidence type="ECO:0008006" key="5">
    <source>
        <dbReference type="Google" id="ProtNLM"/>
    </source>
</evidence>